<dbReference type="SUPFAM" id="SSF46785">
    <property type="entry name" value="Winged helix' DNA-binding domain"/>
    <property type="match status" value="1"/>
</dbReference>
<organism evidence="12 13">
    <name type="scientific">Medicago truncatula</name>
    <name type="common">Barrel medic</name>
    <name type="synonym">Medicago tribuloides</name>
    <dbReference type="NCBI Taxonomy" id="3880"/>
    <lineage>
        <taxon>Eukaryota</taxon>
        <taxon>Viridiplantae</taxon>
        <taxon>Streptophyta</taxon>
        <taxon>Embryophyta</taxon>
        <taxon>Tracheophyta</taxon>
        <taxon>Spermatophyta</taxon>
        <taxon>Magnoliopsida</taxon>
        <taxon>eudicotyledons</taxon>
        <taxon>Gunneridae</taxon>
        <taxon>Pentapetalae</taxon>
        <taxon>rosids</taxon>
        <taxon>fabids</taxon>
        <taxon>Fabales</taxon>
        <taxon>Fabaceae</taxon>
        <taxon>Papilionoideae</taxon>
        <taxon>50 kb inversion clade</taxon>
        <taxon>NPAAA clade</taxon>
        <taxon>Hologalegina</taxon>
        <taxon>IRL clade</taxon>
        <taxon>Trifolieae</taxon>
        <taxon>Medicago</taxon>
    </lineage>
</organism>
<evidence type="ECO:0000313" key="12">
    <source>
        <dbReference type="EMBL" id="RHN44411.1"/>
    </source>
</evidence>
<evidence type="ECO:0000256" key="7">
    <source>
        <dbReference type="ARBA" id="ARBA00060628"/>
    </source>
</evidence>
<dbReference type="GO" id="GO:0046983">
    <property type="term" value="F:protein dimerization activity"/>
    <property type="evidence" value="ECO:0007669"/>
    <property type="project" value="InterPro"/>
</dbReference>
<dbReference type="PIRSF" id="PIRSF005739">
    <property type="entry name" value="O-mtase"/>
    <property type="match status" value="1"/>
</dbReference>
<dbReference type="PROSITE" id="PS51683">
    <property type="entry name" value="SAM_OMT_II"/>
    <property type="match status" value="1"/>
</dbReference>
<evidence type="ECO:0000256" key="6">
    <source>
        <dbReference type="ARBA" id="ARBA00054859"/>
    </source>
</evidence>
<dbReference type="GO" id="GO:0032259">
    <property type="term" value="P:methylation"/>
    <property type="evidence" value="ECO:0007669"/>
    <property type="project" value="UniProtKB-KW"/>
</dbReference>
<keyword evidence="3 12" id="KW-0808">Transferase</keyword>
<reference evidence="13" key="1">
    <citation type="journal article" date="2018" name="Nat. Plants">
        <title>Whole-genome landscape of Medicago truncatula symbiotic genes.</title>
        <authorList>
            <person name="Pecrix Y."/>
            <person name="Staton S.E."/>
            <person name="Sallet E."/>
            <person name="Lelandais-Briere C."/>
            <person name="Moreau S."/>
            <person name="Carrere S."/>
            <person name="Blein T."/>
            <person name="Jardinaud M.F."/>
            <person name="Latrasse D."/>
            <person name="Zouine M."/>
            <person name="Zahm M."/>
            <person name="Kreplak J."/>
            <person name="Mayjonade B."/>
            <person name="Satge C."/>
            <person name="Perez M."/>
            <person name="Cauet S."/>
            <person name="Marande W."/>
            <person name="Chantry-Darmon C."/>
            <person name="Lopez-Roques C."/>
            <person name="Bouchez O."/>
            <person name="Berard A."/>
            <person name="Debelle F."/>
            <person name="Munos S."/>
            <person name="Bendahmane A."/>
            <person name="Berges H."/>
            <person name="Niebel A."/>
            <person name="Buitink J."/>
            <person name="Frugier F."/>
            <person name="Benhamed M."/>
            <person name="Crespi M."/>
            <person name="Gouzy J."/>
            <person name="Gamas P."/>
        </authorList>
    </citation>
    <scope>NUCLEOTIDE SEQUENCE [LARGE SCALE GENOMIC DNA]</scope>
    <source>
        <strain evidence="13">cv. Jemalong A17</strain>
    </source>
</reference>
<dbReference type="FunFam" id="1.10.10.10:FF:000213">
    <property type="entry name" value="Coniferyl alcohol 9-O-methyltransferase"/>
    <property type="match status" value="1"/>
</dbReference>
<comment type="subunit">
    <text evidence="1">Homodimer.</text>
</comment>
<dbReference type="InterPro" id="IPR036390">
    <property type="entry name" value="WH_DNA-bd_sf"/>
</dbReference>
<evidence type="ECO:0000256" key="1">
    <source>
        <dbReference type="ARBA" id="ARBA00011738"/>
    </source>
</evidence>
<keyword evidence="4" id="KW-0949">S-adenosyl-L-methionine</keyword>
<comment type="function">
    <text evidence="6">Transfers a methyl group to 7-hydroxyls of the isoflavones daidzein, genistein and 6,7,4'-trihydroxyisoflavone. Can also methylate (+)6a-hydroxymaackiain with lower efficiency.</text>
</comment>
<dbReference type="OrthoDB" id="2410195at2759"/>
<dbReference type="InterPro" id="IPR012967">
    <property type="entry name" value="COMT_dimerisation"/>
</dbReference>
<evidence type="ECO:0000256" key="5">
    <source>
        <dbReference type="ARBA" id="ARBA00050968"/>
    </source>
</evidence>
<dbReference type="PANTHER" id="PTHR11746">
    <property type="entry name" value="O-METHYLTRANSFERASE"/>
    <property type="match status" value="1"/>
</dbReference>
<dbReference type="Proteomes" id="UP000265566">
    <property type="component" value="Chromosome 7"/>
</dbReference>
<name>A0A396GW19_MEDTR</name>
<feature type="active site" description="Proton acceptor" evidence="9">
    <location>
        <position position="262"/>
    </location>
</feature>
<comment type="pathway">
    <text evidence="7">Phytoalexin biosynthesis; medicarpin biosynthesis.</text>
</comment>
<dbReference type="InterPro" id="IPR036388">
    <property type="entry name" value="WH-like_DNA-bd_sf"/>
</dbReference>
<dbReference type="Gene3D" id="3.40.50.150">
    <property type="entry name" value="Vaccinia Virus protein VP39"/>
    <property type="match status" value="1"/>
</dbReference>
<dbReference type="Gene3D" id="1.10.10.10">
    <property type="entry name" value="Winged helix-like DNA-binding domain superfamily/Winged helix DNA-binding domain"/>
    <property type="match status" value="1"/>
</dbReference>
<accession>A0A396GW19</accession>
<dbReference type="GO" id="GO:0009717">
    <property type="term" value="P:isoflavonoid biosynthetic process"/>
    <property type="evidence" value="ECO:0007669"/>
    <property type="project" value="UniProtKB-ARBA"/>
</dbReference>
<dbReference type="SUPFAM" id="SSF53335">
    <property type="entry name" value="S-adenosyl-L-methionine-dependent methyltransferases"/>
    <property type="match status" value="1"/>
</dbReference>
<evidence type="ECO:0000259" key="10">
    <source>
        <dbReference type="Pfam" id="PF00891"/>
    </source>
</evidence>
<evidence type="ECO:0000259" key="11">
    <source>
        <dbReference type="Pfam" id="PF08100"/>
    </source>
</evidence>
<comment type="catalytic activity">
    <reaction evidence="5">
        <text>a 7-hydroxyisoflavone + S-adenosyl-L-methionine = a 7-methoxyisoflavone + S-adenosyl-L-homocysteine + H(+)</text>
        <dbReference type="Rhea" id="RHEA:17933"/>
        <dbReference type="ChEBI" id="CHEBI:15378"/>
        <dbReference type="ChEBI" id="CHEBI:55465"/>
        <dbReference type="ChEBI" id="CHEBI:57856"/>
        <dbReference type="ChEBI" id="CHEBI:59789"/>
        <dbReference type="ChEBI" id="CHEBI:140356"/>
        <dbReference type="EC" id="2.1.1.150"/>
    </reaction>
</comment>
<evidence type="ECO:0000256" key="3">
    <source>
        <dbReference type="ARBA" id="ARBA00022679"/>
    </source>
</evidence>
<dbReference type="Pfam" id="PF00891">
    <property type="entry name" value="Methyltransf_2"/>
    <property type="match status" value="1"/>
</dbReference>
<gene>
    <name evidence="12" type="ORF">MtrunA17_Chr7g0219161</name>
</gene>
<comment type="caution">
    <text evidence="12">The sequence shown here is derived from an EMBL/GenBank/DDBJ whole genome shotgun (WGS) entry which is preliminary data.</text>
</comment>
<evidence type="ECO:0000256" key="8">
    <source>
        <dbReference type="ARBA" id="ARBA00066355"/>
    </source>
</evidence>
<dbReference type="GO" id="GO:0033800">
    <property type="term" value="F:isoflavone 7-O-methyltransferase activity"/>
    <property type="evidence" value="ECO:0007669"/>
    <property type="project" value="UniProtKB-EC"/>
</dbReference>
<dbReference type="Pfam" id="PF08100">
    <property type="entry name" value="Dimerisation"/>
    <property type="match status" value="1"/>
</dbReference>
<keyword evidence="2 12" id="KW-0489">Methyltransferase</keyword>
<proteinExistence type="predicted"/>
<dbReference type="EMBL" id="PSQE01000007">
    <property type="protein sequence ID" value="RHN44411.1"/>
    <property type="molecule type" value="Genomic_DNA"/>
</dbReference>
<dbReference type="InterPro" id="IPR016461">
    <property type="entry name" value="COMT-like"/>
</dbReference>
<evidence type="ECO:0000313" key="13">
    <source>
        <dbReference type="Proteomes" id="UP000265566"/>
    </source>
</evidence>
<dbReference type="AlphaFoldDB" id="A0A396GW19"/>
<evidence type="ECO:0000256" key="2">
    <source>
        <dbReference type="ARBA" id="ARBA00022603"/>
    </source>
</evidence>
<dbReference type="Gramene" id="rna38530">
    <property type="protein sequence ID" value="RHN44411.1"/>
    <property type="gene ID" value="gene38530"/>
</dbReference>
<protein>
    <recommendedName>
        <fullName evidence="8">isoflavone 7-O-methyltransferase</fullName>
        <ecNumber evidence="8">2.1.1.150</ecNumber>
    </recommendedName>
</protein>
<feature type="domain" description="O-methyltransferase C-terminal" evidence="10">
    <location>
        <begin position="132"/>
        <end position="339"/>
    </location>
</feature>
<dbReference type="FunFam" id="3.40.50.150:FF:000057">
    <property type="entry name" value="O-methyltransferase ZRP4"/>
    <property type="match status" value="1"/>
</dbReference>
<evidence type="ECO:0000256" key="4">
    <source>
        <dbReference type="ARBA" id="ARBA00022691"/>
    </source>
</evidence>
<sequence length="362" mass="41002">MASSINNRKASEIFKAQALLYKNMYAFIDSMSLKWSVEMDIPTIIYNHGKPITLSNLVSILQIPSTKVDNVQRLMRLLAHNGFFEIVTNQELENEEEAYALTVTSELLVKGTELCLAPMVECVLDPKFNVSFHNFKKWIYEEDLTLFATSLGCDLWEFLNKNPEYNRLFNDAMASDSKMINLALKDCNFVFEGLDSIVDVGGGNGTTGKIICETYPKLRCVVFDRPKVVENLCGSNNLTYVGGDMFISVPKADAVLLKWILHDWTDRDCIKILKKCKEAVTTEGKRGKVIVIDMVINEKKEENELTQIKLLMNVTISCLNGKERNEEEWKKLFMEAGFENYKISPCLLLFSDSSSLGFALLG</sequence>
<feature type="domain" description="O-methyltransferase dimerisation" evidence="11">
    <location>
        <begin position="24"/>
        <end position="110"/>
    </location>
</feature>
<evidence type="ECO:0000256" key="9">
    <source>
        <dbReference type="PIRSR" id="PIRSR005739-1"/>
    </source>
</evidence>
<dbReference type="EC" id="2.1.1.150" evidence="8"/>
<dbReference type="InterPro" id="IPR001077">
    <property type="entry name" value="COMT_C"/>
</dbReference>
<dbReference type="InterPro" id="IPR029063">
    <property type="entry name" value="SAM-dependent_MTases_sf"/>
</dbReference>